<protein>
    <submittedName>
        <fullName evidence="1">Uncharacterized protein</fullName>
    </submittedName>
</protein>
<evidence type="ECO:0000313" key="1">
    <source>
        <dbReference type="EMBL" id="KAK3387839.1"/>
    </source>
</evidence>
<sequence>MSRSTTLGTAAISFKVVNLGSGCLAIKPFPSPNFVDYLSILNAAGPSPNSVKCTNAIEYLPIFSAVNFFPSQKPARHPPITNLVKYFLQSPGPGKHLPGSSPAKYLRIPNRVNHLPIINATK</sequence>
<dbReference type="AlphaFoldDB" id="A0AAE0NUN4"/>
<organism evidence="1 2">
    <name type="scientific">Podospora didyma</name>
    <dbReference type="NCBI Taxonomy" id="330526"/>
    <lineage>
        <taxon>Eukaryota</taxon>
        <taxon>Fungi</taxon>
        <taxon>Dikarya</taxon>
        <taxon>Ascomycota</taxon>
        <taxon>Pezizomycotina</taxon>
        <taxon>Sordariomycetes</taxon>
        <taxon>Sordariomycetidae</taxon>
        <taxon>Sordariales</taxon>
        <taxon>Podosporaceae</taxon>
        <taxon>Podospora</taxon>
    </lineage>
</organism>
<comment type="caution">
    <text evidence="1">The sequence shown here is derived from an EMBL/GenBank/DDBJ whole genome shotgun (WGS) entry which is preliminary data.</text>
</comment>
<name>A0AAE0NUN4_9PEZI</name>
<dbReference type="Proteomes" id="UP001285441">
    <property type="component" value="Unassembled WGS sequence"/>
</dbReference>
<keyword evidence="2" id="KW-1185">Reference proteome</keyword>
<gene>
    <name evidence="1" type="ORF">B0H63DRAFT_448641</name>
</gene>
<accession>A0AAE0NUN4</accession>
<reference evidence="1" key="1">
    <citation type="journal article" date="2023" name="Mol. Phylogenet. Evol.">
        <title>Genome-scale phylogeny and comparative genomics of the fungal order Sordariales.</title>
        <authorList>
            <person name="Hensen N."/>
            <person name="Bonometti L."/>
            <person name="Westerberg I."/>
            <person name="Brannstrom I.O."/>
            <person name="Guillou S."/>
            <person name="Cros-Aarteil S."/>
            <person name="Calhoun S."/>
            <person name="Haridas S."/>
            <person name="Kuo A."/>
            <person name="Mondo S."/>
            <person name="Pangilinan J."/>
            <person name="Riley R."/>
            <person name="LaButti K."/>
            <person name="Andreopoulos B."/>
            <person name="Lipzen A."/>
            <person name="Chen C."/>
            <person name="Yan M."/>
            <person name="Daum C."/>
            <person name="Ng V."/>
            <person name="Clum A."/>
            <person name="Steindorff A."/>
            <person name="Ohm R.A."/>
            <person name="Martin F."/>
            <person name="Silar P."/>
            <person name="Natvig D.O."/>
            <person name="Lalanne C."/>
            <person name="Gautier V."/>
            <person name="Ament-Velasquez S.L."/>
            <person name="Kruys A."/>
            <person name="Hutchinson M.I."/>
            <person name="Powell A.J."/>
            <person name="Barry K."/>
            <person name="Miller A.N."/>
            <person name="Grigoriev I.V."/>
            <person name="Debuchy R."/>
            <person name="Gladieux P."/>
            <person name="Hiltunen Thoren M."/>
            <person name="Johannesson H."/>
        </authorList>
    </citation>
    <scope>NUCLEOTIDE SEQUENCE</scope>
    <source>
        <strain evidence="1">CBS 232.78</strain>
    </source>
</reference>
<reference evidence="1" key="2">
    <citation type="submission" date="2023-06" db="EMBL/GenBank/DDBJ databases">
        <authorList>
            <consortium name="Lawrence Berkeley National Laboratory"/>
            <person name="Haridas S."/>
            <person name="Hensen N."/>
            <person name="Bonometti L."/>
            <person name="Westerberg I."/>
            <person name="Brannstrom I.O."/>
            <person name="Guillou S."/>
            <person name="Cros-Aarteil S."/>
            <person name="Calhoun S."/>
            <person name="Kuo A."/>
            <person name="Mondo S."/>
            <person name="Pangilinan J."/>
            <person name="Riley R."/>
            <person name="LaButti K."/>
            <person name="Andreopoulos B."/>
            <person name="Lipzen A."/>
            <person name="Chen C."/>
            <person name="Yanf M."/>
            <person name="Daum C."/>
            <person name="Ng V."/>
            <person name="Clum A."/>
            <person name="Steindorff A."/>
            <person name="Ohm R."/>
            <person name="Martin F."/>
            <person name="Silar P."/>
            <person name="Natvig D."/>
            <person name="Lalanne C."/>
            <person name="Gautier V."/>
            <person name="Ament-velasquez S.L."/>
            <person name="Kruys A."/>
            <person name="Hutchinson M.I."/>
            <person name="Powell A.J."/>
            <person name="Barry K."/>
            <person name="Miller A.N."/>
            <person name="Grigoriev I.V."/>
            <person name="Debuchy R."/>
            <person name="Gladieux P."/>
            <person name="Thoren M.H."/>
            <person name="Johannesson H."/>
        </authorList>
    </citation>
    <scope>NUCLEOTIDE SEQUENCE</scope>
    <source>
        <strain evidence="1">CBS 232.78</strain>
    </source>
</reference>
<proteinExistence type="predicted"/>
<dbReference type="EMBL" id="JAULSW010000003">
    <property type="protein sequence ID" value="KAK3387839.1"/>
    <property type="molecule type" value="Genomic_DNA"/>
</dbReference>
<evidence type="ECO:0000313" key="2">
    <source>
        <dbReference type="Proteomes" id="UP001285441"/>
    </source>
</evidence>